<evidence type="ECO:0000313" key="2">
    <source>
        <dbReference type="EMBL" id="NXS58751.1"/>
    </source>
</evidence>
<feature type="non-terminal residue" evidence="2">
    <location>
        <position position="440"/>
    </location>
</feature>
<accession>A0A7L2VN95</accession>
<evidence type="ECO:0000313" key="3">
    <source>
        <dbReference type="Proteomes" id="UP000520535"/>
    </source>
</evidence>
<feature type="non-terminal residue" evidence="2">
    <location>
        <position position="1"/>
    </location>
</feature>
<sequence length="440" mass="50392">REEQLRTMQEETELQRQQLQEELAGYKEQNKQHSLTIVAFKARLLEATQQQKALEEENAALVAKLEGSKLASPSARWSIVFLRRFREELAVMQSRLLAKETIIAGLTKELTETRARMSDLRGELSEKQKVELEQNLSQLKRQKQELNLLREQLSQMSSLMEEKDKALKAAAEELRYMPLCPDHKPTGLFSQQLVLDLVDLGAKCRGLRHEETIQRQKEGLAELRERVKVLEKRQLSATTMKGSEPLVILPKDLPEKIVQKMGIKKEPVPISMGSVGLSLSVQVPGCVPYGASHGAVTSKGADVTDLGEKMYLQVIGALGRLLEVEELSGMQPLEHLPREEREKVGLQRWKALELLCDKIRNLKSRLERKEEMLRDYEASVEQLRLNEASLRRCQEEMSKLEDEAFREAEEKALLREALERTQLQLNQEKRLLRAAKLHKV</sequence>
<protein>
    <submittedName>
        <fullName evidence="2">FHAD1 protein</fullName>
    </submittedName>
</protein>
<name>A0A7L2VN95_9AVES</name>
<reference evidence="2 3" key="1">
    <citation type="submission" date="2019-09" db="EMBL/GenBank/DDBJ databases">
        <title>Bird 10,000 Genomes (B10K) Project - Family phase.</title>
        <authorList>
            <person name="Zhang G."/>
        </authorList>
    </citation>
    <scope>NUCLEOTIDE SEQUENCE [LARGE SCALE GENOMIC DNA]</scope>
    <source>
        <strain evidence="2">B10K-DU-012-52</strain>
    </source>
</reference>
<evidence type="ECO:0000256" key="1">
    <source>
        <dbReference type="SAM" id="Coils"/>
    </source>
</evidence>
<keyword evidence="1" id="KW-0175">Coiled coil</keyword>
<feature type="coiled-coil region" evidence="1">
    <location>
        <begin position="352"/>
        <end position="438"/>
    </location>
</feature>
<keyword evidence="3" id="KW-1185">Reference proteome</keyword>
<dbReference type="Proteomes" id="UP000520535">
    <property type="component" value="Unassembled WGS sequence"/>
</dbReference>
<feature type="coiled-coil region" evidence="1">
    <location>
        <begin position="2"/>
        <end position="64"/>
    </location>
</feature>
<dbReference type="AlphaFoldDB" id="A0A7L2VN95"/>
<organism evidence="2 3">
    <name type="scientific">Brachypteracias leptosomus</name>
    <name type="common">short-legged ground-roller</name>
    <dbReference type="NCBI Taxonomy" id="135165"/>
    <lineage>
        <taxon>Eukaryota</taxon>
        <taxon>Metazoa</taxon>
        <taxon>Chordata</taxon>
        <taxon>Craniata</taxon>
        <taxon>Vertebrata</taxon>
        <taxon>Euteleostomi</taxon>
        <taxon>Archelosauria</taxon>
        <taxon>Archosauria</taxon>
        <taxon>Dinosauria</taxon>
        <taxon>Saurischia</taxon>
        <taxon>Theropoda</taxon>
        <taxon>Coelurosauria</taxon>
        <taxon>Aves</taxon>
        <taxon>Neognathae</taxon>
        <taxon>Neoaves</taxon>
        <taxon>Telluraves</taxon>
        <taxon>Coraciimorphae</taxon>
        <taxon>Coraciiformes</taxon>
        <taxon>Brachypteraciidae</taxon>
        <taxon>Brachypteracias</taxon>
    </lineage>
</organism>
<dbReference type="EMBL" id="VYZX01020147">
    <property type="protein sequence ID" value="NXS58751.1"/>
    <property type="molecule type" value="Genomic_DNA"/>
</dbReference>
<gene>
    <name evidence="2" type="primary">Fhad1_0</name>
    <name evidence="2" type="ORF">BRALEP_R08938</name>
</gene>
<comment type="caution">
    <text evidence="2">The sequence shown here is derived from an EMBL/GenBank/DDBJ whole genome shotgun (WGS) entry which is preliminary data.</text>
</comment>
<feature type="coiled-coil region" evidence="1">
    <location>
        <begin position="103"/>
        <end position="169"/>
    </location>
</feature>
<dbReference type="OrthoDB" id="687730at2759"/>
<proteinExistence type="predicted"/>